<dbReference type="Proteomes" id="UP001151760">
    <property type="component" value="Unassembled WGS sequence"/>
</dbReference>
<dbReference type="EMBL" id="BQNB010014252">
    <property type="protein sequence ID" value="GJT25935.1"/>
    <property type="molecule type" value="Genomic_DNA"/>
</dbReference>
<reference evidence="1" key="2">
    <citation type="submission" date="2022-01" db="EMBL/GenBank/DDBJ databases">
        <authorList>
            <person name="Yamashiro T."/>
            <person name="Shiraishi A."/>
            <person name="Satake H."/>
            <person name="Nakayama K."/>
        </authorList>
    </citation>
    <scope>NUCLEOTIDE SEQUENCE</scope>
</reference>
<reference evidence="1" key="1">
    <citation type="journal article" date="2022" name="Int. J. Mol. Sci.">
        <title>Draft Genome of Tanacetum Coccineum: Genomic Comparison of Closely Related Tanacetum-Family Plants.</title>
        <authorList>
            <person name="Yamashiro T."/>
            <person name="Shiraishi A."/>
            <person name="Nakayama K."/>
            <person name="Satake H."/>
        </authorList>
    </citation>
    <scope>NUCLEOTIDE SEQUENCE</scope>
</reference>
<sequence>MEPDFSNMNLNEYLMYQGRHKDLERSCTSWKGVAHVRNGILVYPDSYEEDEEYFSLPPLLLCFQTPQPCATFNFEDSSLDEILDDLFRIGAENIRKMEHEVLNRCDDITDYEDSDQEDGELPNLPTFSATNELSSVCEQVKENIDVNTARELEEVEMDEDHDIYHSNTKETL</sequence>
<name>A0ABQ5CFV4_9ASTR</name>
<evidence type="ECO:0000313" key="1">
    <source>
        <dbReference type="EMBL" id="GJT25935.1"/>
    </source>
</evidence>
<proteinExistence type="predicted"/>
<comment type="caution">
    <text evidence="1">The sequence shown here is derived from an EMBL/GenBank/DDBJ whole genome shotgun (WGS) entry which is preliminary data.</text>
</comment>
<keyword evidence="2" id="KW-1185">Reference proteome</keyword>
<protein>
    <submittedName>
        <fullName evidence="1">Uncharacterized protein</fullName>
    </submittedName>
</protein>
<evidence type="ECO:0000313" key="2">
    <source>
        <dbReference type="Proteomes" id="UP001151760"/>
    </source>
</evidence>
<gene>
    <name evidence="1" type="ORF">Tco_0895872</name>
</gene>
<accession>A0ABQ5CFV4</accession>
<organism evidence="1 2">
    <name type="scientific">Tanacetum coccineum</name>
    <dbReference type="NCBI Taxonomy" id="301880"/>
    <lineage>
        <taxon>Eukaryota</taxon>
        <taxon>Viridiplantae</taxon>
        <taxon>Streptophyta</taxon>
        <taxon>Embryophyta</taxon>
        <taxon>Tracheophyta</taxon>
        <taxon>Spermatophyta</taxon>
        <taxon>Magnoliopsida</taxon>
        <taxon>eudicotyledons</taxon>
        <taxon>Gunneridae</taxon>
        <taxon>Pentapetalae</taxon>
        <taxon>asterids</taxon>
        <taxon>campanulids</taxon>
        <taxon>Asterales</taxon>
        <taxon>Asteraceae</taxon>
        <taxon>Asteroideae</taxon>
        <taxon>Anthemideae</taxon>
        <taxon>Anthemidinae</taxon>
        <taxon>Tanacetum</taxon>
    </lineage>
</organism>